<dbReference type="Proteomes" id="UP000192356">
    <property type="component" value="Unassembled WGS sequence"/>
</dbReference>
<organism evidence="2 3">
    <name type="scientific">Hepatospora eriocheir</name>
    <dbReference type="NCBI Taxonomy" id="1081669"/>
    <lineage>
        <taxon>Eukaryota</taxon>
        <taxon>Fungi</taxon>
        <taxon>Fungi incertae sedis</taxon>
        <taxon>Microsporidia</taxon>
        <taxon>Hepatosporidae</taxon>
        <taxon>Hepatospora</taxon>
    </lineage>
</organism>
<evidence type="ECO:0000256" key="1">
    <source>
        <dbReference type="SAM" id="Coils"/>
    </source>
</evidence>
<dbReference type="VEuPathDB" id="MicrosporidiaDB:HERIO_592"/>
<accession>A0A1X0QCI1</accession>
<dbReference type="EMBL" id="LVKB01000019">
    <property type="protein sequence ID" value="ORD97519.1"/>
    <property type="molecule type" value="Genomic_DNA"/>
</dbReference>
<gene>
    <name evidence="2" type="ORF">HERIO_592</name>
</gene>
<feature type="coiled-coil region" evidence="1">
    <location>
        <begin position="39"/>
        <end position="66"/>
    </location>
</feature>
<evidence type="ECO:0000313" key="2">
    <source>
        <dbReference type="EMBL" id="ORD97519.1"/>
    </source>
</evidence>
<keyword evidence="3" id="KW-1185">Reference proteome</keyword>
<sequence>MILIFLKLIACIDNEIINVKNEISSVNNNNTNEVLIENNTILSKTEDELEDEIKEKQLNVKKNKKSSFFKIYRILFLNYTVII</sequence>
<protein>
    <submittedName>
        <fullName evidence="2">Uncharacterized protein</fullName>
    </submittedName>
</protein>
<comment type="caution">
    <text evidence="2">The sequence shown here is derived from an EMBL/GenBank/DDBJ whole genome shotgun (WGS) entry which is preliminary data.</text>
</comment>
<reference evidence="2 3" key="1">
    <citation type="journal article" date="2017" name="Environ. Microbiol.">
        <title>Decay of the glycolytic pathway and adaptation to intranuclear parasitism within Enterocytozoonidae microsporidia.</title>
        <authorList>
            <person name="Wiredu Boakye D."/>
            <person name="Jaroenlak P."/>
            <person name="Prachumwat A."/>
            <person name="Williams T.A."/>
            <person name="Bateman K.S."/>
            <person name="Itsathitphaisarn O."/>
            <person name="Sritunyalucksana K."/>
            <person name="Paszkiewicz K.H."/>
            <person name="Moore K.A."/>
            <person name="Stentiford G.D."/>
            <person name="Williams B.A."/>
        </authorList>
    </citation>
    <scope>NUCLEOTIDE SEQUENCE [LARGE SCALE GENOMIC DNA]</scope>
    <source>
        <strain evidence="2 3">GB1</strain>
    </source>
</reference>
<proteinExistence type="predicted"/>
<evidence type="ECO:0000313" key="3">
    <source>
        <dbReference type="Proteomes" id="UP000192356"/>
    </source>
</evidence>
<name>A0A1X0QCI1_9MICR</name>
<dbReference type="AlphaFoldDB" id="A0A1X0QCI1"/>
<keyword evidence="1" id="KW-0175">Coiled coil</keyword>